<protein>
    <submittedName>
        <fullName evidence="2">Uncharacterized protein</fullName>
    </submittedName>
</protein>
<keyword evidence="1" id="KW-0732">Signal</keyword>
<comment type="caution">
    <text evidence="2">The sequence shown here is derived from an EMBL/GenBank/DDBJ whole genome shotgun (WGS) entry which is preliminary data.</text>
</comment>
<evidence type="ECO:0000313" key="3">
    <source>
        <dbReference type="Proteomes" id="UP000774617"/>
    </source>
</evidence>
<dbReference type="EMBL" id="JAGTJR010000059">
    <property type="protein sequence ID" value="KAH7025411.1"/>
    <property type="molecule type" value="Genomic_DNA"/>
</dbReference>
<feature type="signal peptide" evidence="1">
    <location>
        <begin position="1"/>
        <end position="18"/>
    </location>
</feature>
<evidence type="ECO:0000256" key="1">
    <source>
        <dbReference type="SAM" id="SignalP"/>
    </source>
</evidence>
<organism evidence="2 3">
    <name type="scientific">Macrophomina phaseolina</name>
    <dbReference type="NCBI Taxonomy" id="35725"/>
    <lineage>
        <taxon>Eukaryota</taxon>
        <taxon>Fungi</taxon>
        <taxon>Dikarya</taxon>
        <taxon>Ascomycota</taxon>
        <taxon>Pezizomycotina</taxon>
        <taxon>Dothideomycetes</taxon>
        <taxon>Dothideomycetes incertae sedis</taxon>
        <taxon>Botryosphaeriales</taxon>
        <taxon>Botryosphaeriaceae</taxon>
        <taxon>Macrophomina</taxon>
    </lineage>
</organism>
<accession>A0ABQ8FUA9</accession>
<name>A0ABQ8FUA9_9PEZI</name>
<feature type="chain" id="PRO_5045124461" evidence="1">
    <location>
        <begin position="19"/>
        <end position="123"/>
    </location>
</feature>
<keyword evidence="3" id="KW-1185">Reference proteome</keyword>
<evidence type="ECO:0000313" key="2">
    <source>
        <dbReference type="EMBL" id="KAH7025411.1"/>
    </source>
</evidence>
<proteinExistence type="predicted"/>
<dbReference type="Proteomes" id="UP000774617">
    <property type="component" value="Unassembled WGS sequence"/>
</dbReference>
<gene>
    <name evidence="2" type="ORF">B0J12DRAFT_685951</name>
</gene>
<sequence>MRFSGVILSLASLGSVLAAVKQPVGRAEGLFKREADPGSSWEPECGGDWDCYHKGKEYPKCCYGECVCSGGCTKHKRDAAPWEKEQECYGDDKCELDCKYEPKCCNGYCVASGGCSKKGPWSS</sequence>
<reference evidence="2 3" key="1">
    <citation type="journal article" date="2021" name="Nat. Commun.">
        <title>Genetic determinants of endophytism in the Arabidopsis root mycobiome.</title>
        <authorList>
            <person name="Mesny F."/>
            <person name="Miyauchi S."/>
            <person name="Thiergart T."/>
            <person name="Pickel B."/>
            <person name="Atanasova L."/>
            <person name="Karlsson M."/>
            <person name="Huettel B."/>
            <person name="Barry K.W."/>
            <person name="Haridas S."/>
            <person name="Chen C."/>
            <person name="Bauer D."/>
            <person name="Andreopoulos W."/>
            <person name="Pangilinan J."/>
            <person name="LaButti K."/>
            <person name="Riley R."/>
            <person name="Lipzen A."/>
            <person name="Clum A."/>
            <person name="Drula E."/>
            <person name="Henrissat B."/>
            <person name="Kohler A."/>
            <person name="Grigoriev I.V."/>
            <person name="Martin F.M."/>
            <person name="Hacquard S."/>
        </authorList>
    </citation>
    <scope>NUCLEOTIDE SEQUENCE [LARGE SCALE GENOMIC DNA]</scope>
    <source>
        <strain evidence="2 3">MPI-SDFR-AT-0080</strain>
    </source>
</reference>